<organism evidence="1 2">
    <name type="scientific">Streptomyces bugieae</name>
    <dbReference type="NCBI Taxonomy" id="3098223"/>
    <lineage>
        <taxon>Bacteria</taxon>
        <taxon>Bacillati</taxon>
        <taxon>Actinomycetota</taxon>
        <taxon>Actinomycetes</taxon>
        <taxon>Kitasatosporales</taxon>
        <taxon>Streptomycetaceae</taxon>
        <taxon>Streptomyces</taxon>
    </lineage>
</organism>
<evidence type="ECO:0000313" key="1">
    <source>
        <dbReference type="EMBL" id="MEE4419568.1"/>
    </source>
</evidence>
<protein>
    <submittedName>
        <fullName evidence="1">Uncharacterized protein</fullName>
    </submittedName>
</protein>
<evidence type="ECO:0000313" key="2">
    <source>
        <dbReference type="Proteomes" id="UP001307760"/>
    </source>
</evidence>
<gene>
    <name evidence="1" type="ORF">V2J85_09405</name>
</gene>
<name>A0ABU7NL04_9ACTN</name>
<proteinExistence type="predicted"/>
<dbReference type="RefSeq" id="WP_330821242.1">
    <property type="nucleotide sequence ID" value="NZ_JAZBJP010000002.1"/>
</dbReference>
<reference evidence="1 2" key="1">
    <citation type="submission" date="2023-12" db="EMBL/GenBank/DDBJ databases">
        <title>30 novel species of actinomycetes from the DSMZ collection.</title>
        <authorList>
            <person name="Nouioui I."/>
        </authorList>
    </citation>
    <scope>NUCLEOTIDE SEQUENCE [LARGE SCALE GENOMIC DNA]</scope>
    <source>
        <strain evidence="1 2">DSM 41528</strain>
    </source>
</reference>
<keyword evidence="2" id="KW-1185">Reference proteome</keyword>
<dbReference type="Proteomes" id="UP001307760">
    <property type="component" value="Unassembled WGS sequence"/>
</dbReference>
<comment type="caution">
    <text evidence="1">The sequence shown here is derived from an EMBL/GenBank/DDBJ whole genome shotgun (WGS) entry which is preliminary data.</text>
</comment>
<accession>A0ABU7NL04</accession>
<sequence>MNEKSHAQASRISMWSEPSKNYTYATNGVFANRSLDPVVIGNLVFITSGVDNETEKDFLELQDVTFAHPIQPCSSFTITPPDVIRGDGKRYSAENTYVDVLLIHFWDVNGKQWVRTENGKLIPVEGNFGGIADYKKVLGHRLDAFREADGVMQPDIMNSKGKPLEDCAAGS</sequence>
<dbReference type="EMBL" id="JAZBJP010000002">
    <property type="protein sequence ID" value="MEE4419568.1"/>
    <property type="molecule type" value="Genomic_DNA"/>
</dbReference>